<feature type="non-terminal residue" evidence="6">
    <location>
        <position position="492"/>
    </location>
</feature>
<dbReference type="PANTHER" id="PTHR45690:SF19">
    <property type="entry name" value="NACHT, LRR AND PYD DOMAINS-CONTAINING PROTEIN 3"/>
    <property type="match status" value="1"/>
</dbReference>
<dbReference type="Proteomes" id="UP000823561">
    <property type="component" value="Chromosome 19"/>
</dbReference>
<evidence type="ECO:0000256" key="1">
    <source>
        <dbReference type="ARBA" id="ARBA00004496"/>
    </source>
</evidence>
<evidence type="ECO:0000259" key="5">
    <source>
        <dbReference type="PROSITE" id="PS50837"/>
    </source>
</evidence>
<dbReference type="EMBL" id="JADWDJ010000019">
    <property type="protein sequence ID" value="KAG5265282.1"/>
    <property type="molecule type" value="Genomic_DNA"/>
</dbReference>
<reference evidence="6" key="1">
    <citation type="submission" date="2020-10" db="EMBL/GenBank/DDBJ databases">
        <title>Chromosome-scale genome assembly of the Allis shad, Alosa alosa.</title>
        <authorList>
            <person name="Margot Z."/>
            <person name="Christophe K."/>
            <person name="Cabau C."/>
            <person name="Louis A."/>
            <person name="Berthelot C."/>
            <person name="Parey E."/>
            <person name="Roest Crollius H."/>
            <person name="Montfort J."/>
            <person name="Robinson-Rechavi M."/>
            <person name="Bucao C."/>
            <person name="Bouchez O."/>
            <person name="Gislard M."/>
            <person name="Lluch J."/>
            <person name="Milhes M."/>
            <person name="Lampietro C."/>
            <person name="Lopez Roques C."/>
            <person name="Donnadieu C."/>
            <person name="Braasch I."/>
            <person name="Desvignes T."/>
            <person name="Postlethwait J."/>
            <person name="Bobe J."/>
            <person name="Guiguen Y."/>
        </authorList>
    </citation>
    <scope>NUCLEOTIDE SEQUENCE</scope>
    <source>
        <strain evidence="6">M-15738</strain>
        <tissue evidence="6">Blood</tissue>
    </source>
</reference>
<keyword evidence="2" id="KW-0963">Cytoplasm</keyword>
<feature type="non-terminal residue" evidence="6">
    <location>
        <position position="1"/>
    </location>
</feature>
<keyword evidence="7" id="KW-1185">Reference proteome</keyword>
<dbReference type="PANTHER" id="PTHR45690">
    <property type="entry name" value="NACHT, LRR AND PYD DOMAINS-CONTAINING PROTEIN 12"/>
    <property type="match status" value="1"/>
</dbReference>
<dbReference type="Pfam" id="PF05729">
    <property type="entry name" value="NACHT"/>
    <property type="match status" value="1"/>
</dbReference>
<dbReference type="PROSITE" id="PS50837">
    <property type="entry name" value="NACHT"/>
    <property type="match status" value="1"/>
</dbReference>
<name>A0AAV6FVR7_9TELE</name>
<dbReference type="InterPro" id="IPR050637">
    <property type="entry name" value="NLRP_innate_immun_reg"/>
</dbReference>
<evidence type="ECO:0000256" key="3">
    <source>
        <dbReference type="ARBA" id="ARBA00022737"/>
    </source>
</evidence>
<comment type="caution">
    <text evidence="6">The sequence shown here is derived from an EMBL/GenBank/DDBJ whole genome shotgun (WGS) entry which is preliminary data.</text>
</comment>
<organism evidence="6 7">
    <name type="scientific">Alosa alosa</name>
    <name type="common">allis shad</name>
    <dbReference type="NCBI Taxonomy" id="278164"/>
    <lineage>
        <taxon>Eukaryota</taxon>
        <taxon>Metazoa</taxon>
        <taxon>Chordata</taxon>
        <taxon>Craniata</taxon>
        <taxon>Vertebrata</taxon>
        <taxon>Euteleostomi</taxon>
        <taxon>Actinopterygii</taxon>
        <taxon>Neopterygii</taxon>
        <taxon>Teleostei</taxon>
        <taxon>Clupei</taxon>
        <taxon>Clupeiformes</taxon>
        <taxon>Clupeoidei</taxon>
        <taxon>Clupeidae</taxon>
        <taxon>Alosa</taxon>
    </lineage>
</organism>
<evidence type="ECO:0000313" key="7">
    <source>
        <dbReference type="Proteomes" id="UP000823561"/>
    </source>
</evidence>
<gene>
    <name evidence="6" type="ORF">AALO_G00240540</name>
</gene>
<proteinExistence type="predicted"/>
<comment type="subcellular location">
    <subcellularLocation>
        <location evidence="1">Cytoplasm</location>
    </subcellularLocation>
</comment>
<dbReference type="SUPFAM" id="SSF52540">
    <property type="entry name" value="P-loop containing nucleoside triphosphate hydrolases"/>
    <property type="match status" value="1"/>
</dbReference>
<feature type="region of interest" description="Disordered" evidence="4">
    <location>
        <begin position="1"/>
        <end position="28"/>
    </location>
</feature>
<sequence>SDNSPSPAPGEFGGSDNSPSPAPGVSISSCHGSHVSVPVLSNTSVQGDVNISYSCSGVDSSASMVTPKPDTDPKSVILAYKESILPAYQTVQEYNSLLDEHVLLQDRYTQLLMVQKHRPQRERVEEISSRGDALHQVLTTRERKDYQSISVKQFFSRMDTTGDVPRAVVLQGHPGMGKSFAAQKIMHDWVLGTLFAGTFDVAFHLECKELNLCRQEKSLIELLSLESSFQPAMKEVLTKSPQKVLFLVDGFDELRFSLEVPRLSLPSDAFTRAPVEATLSALLRGHILSKSSLLVTSRSTASDRLNTLLKQPQRFTEILGFSEEGVQEYFQRFFKDEKLNSWAYDSIRSNESLFAACFIPIICWIVCTVLREHFEEGREDQMELTTTTSIFVHFVSTLLEHHCRGLSQPVPTLLRSLGQLAERGILEQQVLFEKKQVEEMVSDPESVPFLCKSLWKKTLGKKTMFSFMHLSFQEFFTALSYATADEEECRSR</sequence>
<dbReference type="InterPro" id="IPR027417">
    <property type="entry name" value="P-loop_NTPase"/>
</dbReference>
<dbReference type="Gene3D" id="3.40.50.300">
    <property type="entry name" value="P-loop containing nucleotide triphosphate hydrolases"/>
    <property type="match status" value="1"/>
</dbReference>
<accession>A0AAV6FVR7</accession>
<evidence type="ECO:0000256" key="4">
    <source>
        <dbReference type="SAM" id="MobiDB-lite"/>
    </source>
</evidence>
<dbReference type="InterPro" id="IPR007111">
    <property type="entry name" value="NACHT_NTPase"/>
</dbReference>
<protein>
    <recommendedName>
        <fullName evidence="5">NACHT domain-containing protein</fullName>
    </recommendedName>
</protein>
<dbReference type="GO" id="GO:0005737">
    <property type="term" value="C:cytoplasm"/>
    <property type="evidence" value="ECO:0007669"/>
    <property type="project" value="UniProtKB-SubCell"/>
</dbReference>
<keyword evidence="3" id="KW-0677">Repeat</keyword>
<evidence type="ECO:0000313" key="6">
    <source>
        <dbReference type="EMBL" id="KAG5265282.1"/>
    </source>
</evidence>
<feature type="domain" description="NACHT" evidence="5">
    <location>
        <begin position="166"/>
        <end position="301"/>
    </location>
</feature>
<evidence type="ECO:0000256" key="2">
    <source>
        <dbReference type="ARBA" id="ARBA00022490"/>
    </source>
</evidence>
<dbReference type="AlphaFoldDB" id="A0AAV6FVR7"/>